<name>A0AAV9VYV6_9PEZI</name>
<evidence type="ECO:0000313" key="3">
    <source>
        <dbReference type="Proteomes" id="UP001370758"/>
    </source>
</evidence>
<sequence>MTSSSPSTIKRPASSPIPVWDKKVKRSSSTLQDMDIDPDGDLWVTLIETSDGHNKQRQSFLTSSRAMSLASPSLNSLIEDERGLPYAKEKYPKAKIAVIPTIKLYTTSIAAGKIVLNIIHHQHKNNPIKLNLEALESITTFCDKYVIAETVYPAIANWINQEWPQGINGYSIARQEKDANQIRAMDKEIPLKKISKHPHSPLECLKWLWIAVVFGIDQILVHCGQNAILNFPKLPAPDVQDPEDPYDLRKFVVPDQLLKHVSGKQVPYESLRRYLILTKELHSDCFHHAAVKGATICEREYLHKESSTMCDRLQMGTIFKINAGLEFIGSMTLMQICERFKNLALPAQDKRRTCDLGPYFSFAARSAEEADFREVLTDRFRMLREEAEEMESEDGTPSSGFSSDASNV</sequence>
<dbReference type="AlphaFoldDB" id="A0AAV9VYV6"/>
<proteinExistence type="predicted"/>
<feature type="compositionally biased region" description="Polar residues" evidence="1">
    <location>
        <begin position="395"/>
        <end position="408"/>
    </location>
</feature>
<evidence type="ECO:0000313" key="2">
    <source>
        <dbReference type="EMBL" id="KAK6499065.1"/>
    </source>
</evidence>
<dbReference type="Proteomes" id="UP001370758">
    <property type="component" value="Unassembled WGS sequence"/>
</dbReference>
<accession>A0AAV9VYV6</accession>
<organism evidence="2 3">
    <name type="scientific">Arthrobotrys musiformis</name>
    <dbReference type="NCBI Taxonomy" id="47236"/>
    <lineage>
        <taxon>Eukaryota</taxon>
        <taxon>Fungi</taxon>
        <taxon>Dikarya</taxon>
        <taxon>Ascomycota</taxon>
        <taxon>Pezizomycotina</taxon>
        <taxon>Orbiliomycetes</taxon>
        <taxon>Orbiliales</taxon>
        <taxon>Orbiliaceae</taxon>
        <taxon>Arthrobotrys</taxon>
    </lineage>
</organism>
<comment type="caution">
    <text evidence="2">The sequence shown here is derived from an EMBL/GenBank/DDBJ whole genome shotgun (WGS) entry which is preliminary data.</text>
</comment>
<keyword evidence="3" id="KW-1185">Reference proteome</keyword>
<feature type="region of interest" description="Disordered" evidence="1">
    <location>
        <begin position="384"/>
        <end position="408"/>
    </location>
</feature>
<feature type="region of interest" description="Disordered" evidence="1">
    <location>
        <begin position="1"/>
        <end position="33"/>
    </location>
</feature>
<protein>
    <submittedName>
        <fullName evidence="2">Uncharacterized protein</fullName>
    </submittedName>
</protein>
<reference evidence="2 3" key="1">
    <citation type="submission" date="2023-08" db="EMBL/GenBank/DDBJ databases">
        <authorList>
            <person name="Palmer J.M."/>
        </authorList>
    </citation>
    <scope>NUCLEOTIDE SEQUENCE [LARGE SCALE GENOMIC DNA]</scope>
    <source>
        <strain evidence="2 3">TWF481</strain>
    </source>
</reference>
<dbReference type="EMBL" id="JAVHJL010000008">
    <property type="protein sequence ID" value="KAK6499065.1"/>
    <property type="molecule type" value="Genomic_DNA"/>
</dbReference>
<gene>
    <name evidence="2" type="ORF">TWF481_011634</name>
</gene>
<evidence type="ECO:0000256" key="1">
    <source>
        <dbReference type="SAM" id="MobiDB-lite"/>
    </source>
</evidence>